<evidence type="ECO:0000313" key="4">
    <source>
        <dbReference type="Proteomes" id="UP001219525"/>
    </source>
</evidence>
<dbReference type="InterPro" id="IPR039136">
    <property type="entry name" value="NUFIP1-like"/>
</dbReference>
<reference evidence="3" key="1">
    <citation type="submission" date="2023-03" db="EMBL/GenBank/DDBJ databases">
        <title>Massive genome expansion in bonnet fungi (Mycena s.s.) driven by repeated elements and novel gene families across ecological guilds.</title>
        <authorList>
            <consortium name="Lawrence Berkeley National Laboratory"/>
            <person name="Harder C.B."/>
            <person name="Miyauchi S."/>
            <person name="Viragh M."/>
            <person name="Kuo A."/>
            <person name="Thoen E."/>
            <person name="Andreopoulos B."/>
            <person name="Lu D."/>
            <person name="Skrede I."/>
            <person name="Drula E."/>
            <person name="Henrissat B."/>
            <person name="Morin E."/>
            <person name="Kohler A."/>
            <person name="Barry K."/>
            <person name="LaButti K."/>
            <person name="Morin E."/>
            <person name="Salamov A."/>
            <person name="Lipzen A."/>
            <person name="Mereny Z."/>
            <person name="Hegedus B."/>
            <person name="Baldrian P."/>
            <person name="Stursova M."/>
            <person name="Weitz H."/>
            <person name="Taylor A."/>
            <person name="Grigoriev I.V."/>
            <person name="Nagy L.G."/>
            <person name="Martin F."/>
            <person name="Kauserud H."/>
        </authorList>
    </citation>
    <scope>NUCLEOTIDE SEQUENCE</scope>
    <source>
        <strain evidence="3">9144</strain>
    </source>
</reference>
<dbReference type="GO" id="GO:0005634">
    <property type="term" value="C:nucleus"/>
    <property type="evidence" value="ECO:0007669"/>
    <property type="project" value="TreeGrafter"/>
</dbReference>
<organism evidence="3 4">
    <name type="scientific">Mycena pura</name>
    <dbReference type="NCBI Taxonomy" id="153505"/>
    <lineage>
        <taxon>Eukaryota</taxon>
        <taxon>Fungi</taxon>
        <taxon>Dikarya</taxon>
        <taxon>Basidiomycota</taxon>
        <taxon>Agaricomycotina</taxon>
        <taxon>Agaricomycetes</taxon>
        <taxon>Agaricomycetidae</taxon>
        <taxon>Agaricales</taxon>
        <taxon>Marasmiineae</taxon>
        <taxon>Mycenaceae</taxon>
        <taxon>Mycena</taxon>
    </lineage>
</organism>
<dbReference type="PANTHER" id="PTHR13309:SF0">
    <property type="entry name" value="FMR1-INTERACTING PROTEIN NUFIP1"/>
    <property type="match status" value="1"/>
</dbReference>
<dbReference type="EMBL" id="JARJCW010000004">
    <property type="protein sequence ID" value="KAJ7225433.1"/>
    <property type="molecule type" value="Genomic_DNA"/>
</dbReference>
<dbReference type="GO" id="GO:0000492">
    <property type="term" value="P:box C/D snoRNP assembly"/>
    <property type="evidence" value="ECO:0007669"/>
    <property type="project" value="TreeGrafter"/>
</dbReference>
<accession>A0AAD6YPA7</accession>
<keyword evidence="4" id="KW-1185">Reference proteome</keyword>
<dbReference type="InterPro" id="IPR019496">
    <property type="entry name" value="NUFIP1_cons_dom"/>
</dbReference>
<name>A0AAD6YPA7_9AGAR</name>
<dbReference type="AlphaFoldDB" id="A0AAD6YPA7"/>
<evidence type="ECO:0000259" key="2">
    <source>
        <dbReference type="Pfam" id="PF10453"/>
    </source>
</evidence>
<evidence type="ECO:0000313" key="3">
    <source>
        <dbReference type="EMBL" id="KAJ7225433.1"/>
    </source>
</evidence>
<feature type="region of interest" description="Disordered" evidence="1">
    <location>
        <begin position="168"/>
        <end position="246"/>
    </location>
</feature>
<dbReference type="PANTHER" id="PTHR13309">
    <property type="entry name" value="NUCLEAR FRAGILE X MENTAL RETARDATION PROTEIN INTERACTING PROTEIN 1"/>
    <property type="match status" value="1"/>
</dbReference>
<comment type="caution">
    <text evidence="3">The sequence shown here is derived from an EMBL/GenBank/DDBJ whole genome shotgun (WGS) entry which is preliminary data.</text>
</comment>
<dbReference type="GO" id="GO:0003723">
    <property type="term" value="F:RNA binding"/>
    <property type="evidence" value="ECO:0007669"/>
    <property type="project" value="InterPro"/>
</dbReference>
<dbReference type="Proteomes" id="UP001219525">
    <property type="component" value="Unassembled WGS sequence"/>
</dbReference>
<sequence>MQPSWPPQSYCSPHYAQAYLQQAAAAAPTPQRYTLSCSLNPVPQEVRPQKTPSASWHQPGSSRCTYKTCTYFGSRQSVEIHMMDRHLIFPPGWEKRNNKPEWDADPSLKGKPIPIQGTTVVLDSPEVLADWLAERKRRWPTAQLVTEKKRKLEEAIARGQLALEDARFAGRKRRRNSTDGGGVDSCGRGAARARGRGRGRDAGWRGRGRGTAMPHPRMPSTSCSSSSDESNDESAPEAVSSKLQQFVSVPESPRVVPLEVVKRPHTLQPKQTVRNPFATRPTLLRNLLLPEIRITVSNLSQAIRFLVDNDFLRNVELKPGQAKEKLIEVLEEDVIL</sequence>
<proteinExistence type="predicted"/>
<feature type="domain" description="FMR1-interacting protein 1 conserved" evidence="2">
    <location>
        <begin position="109"/>
        <end position="160"/>
    </location>
</feature>
<dbReference type="Pfam" id="PF10453">
    <property type="entry name" value="NUFIP1"/>
    <property type="match status" value="1"/>
</dbReference>
<gene>
    <name evidence="3" type="ORF">GGX14DRAFT_638726</name>
</gene>
<evidence type="ECO:0000256" key="1">
    <source>
        <dbReference type="SAM" id="MobiDB-lite"/>
    </source>
</evidence>
<protein>
    <recommendedName>
        <fullName evidence="2">FMR1-interacting protein 1 conserved domain-containing protein</fullName>
    </recommendedName>
</protein>